<accession>A0A933LPQ1</accession>
<organism evidence="1 2">
    <name type="scientific">Tectimicrobiota bacterium</name>
    <dbReference type="NCBI Taxonomy" id="2528274"/>
    <lineage>
        <taxon>Bacteria</taxon>
        <taxon>Pseudomonadati</taxon>
        <taxon>Nitrospinota/Tectimicrobiota group</taxon>
        <taxon>Candidatus Tectimicrobiota</taxon>
    </lineage>
</organism>
<reference evidence="1" key="1">
    <citation type="submission" date="2020-07" db="EMBL/GenBank/DDBJ databases">
        <title>Huge and variable diversity of episymbiotic CPR bacteria and DPANN archaea in groundwater ecosystems.</title>
        <authorList>
            <person name="He C.Y."/>
            <person name="Keren R."/>
            <person name="Whittaker M."/>
            <person name="Farag I.F."/>
            <person name="Doudna J."/>
            <person name="Cate J.H.D."/>
            <person name="Banfield J.F."/>
        </authorList>
    </citation>
    <scope>NUCLEOTIDE SEQUENCE</scope>
    <source>
        <strain evidence="1">NC_groundwater_1482_Ag_S-0.65um_47_24</strain>
    </source>
</reference>
<dbReference type="Gene3D" id="3.30.2290.10">
    <property type="entry name" value="PmbA/TldD superfamily"/>
    <property type="match status" value="1"/>
</dbReference>
<dbReference type="AlphaFoldDB" id="A0A933LPQ1"/>
<proteinExistence type="predicted"/>
<dbReference type="Proteomes" id="UP000772181">
    <property type="component" value="Unassembled WGS sequence"/>
</dbReference>
<evidence type="ECO:0000313" key="2">
    <source>
        <dbReference type="Proteomes" id="UP000772181"/>
    </source>
</evidence>
<name>A0A933LPQ1_UNCTE</name>
<protein>
    <submittedName>
        <fullName evidence="1">TldD/PmbA family protein</fullName>
    </submittedName>
</protein>
<dbReference type="EMBL" id="JACQWF010000031">
    <property type="protein sequence ID" value="MBI4594884.1"/>
    <property type="molecule type" value="Genomic_DNA"/>
</dbReference>
<sequence>MPNIEDIGQELARKLPKYDAEYIEVRLEDSRTGNISYRGKKLEAVTRSASVGGNV</sequence>
<gene>
    <name evidence="1" type="ORF">HY730_00725</name>
</gene>
<evidence type="ECO:0000313" key="1">
    <source>
        <dbReference type="EMBL" id="MBI4594884.1"/>
    </source>
</evidence>
<dbReference type="InterPro" id="IPR035068">
    <property type="entry name" value="TldD/PmbA_N"/>
</dbReference>
<comment type="caution">
    <text evidence="1">The sequence shown here is derived from an EMBL/GenBank/DDBJ whole genome shotgun (WGS) entry which is preliminary data.</text>
</comment>
<feature type="non-terminal residue" evidence="1">
    <location>
        <position position="55"/>
    </location>
</feature>